<reference evidence="1 4" key="1">
    <citation type="submission" date="2013-07" db="EMBL/GenBank/DDBJ databases">
        <authorList>
            <person name="Genoscope - CEA"/>
        </authorList>
    </citation>
    <scope>NUCLEOTIDE SEQUENCE [LARGE SCALE GENOMIC DNA]</scope>
    <source>
        <strain evidence="1">FRM16</strain>
        <strain evidence="4">FRM16 / DSM 17909</strain>
    </source>
</reference>
<reference evidence="3 5" key="2">
    <citation type="submission" date="2019-07" db="EMBL/GenBank/DDBJ databases">
        <title>Genomic Encyclopedia of Type Strains, Phase I: the one thousand microbial genomes (KMG-I) project.</title>
        <authorList>
            <person name="Kyrpides N."/>
        </authorList>
    </citation>
    <scope>NUCLEOTIDE SEQUENCE [LARGE SCALE GENOMIC DNA]</scope>
    <source>
        <strain evidence="3 5">DSM 17909</strain>
    </source>
</reference>
<dbReference type="EMBL" id="FO704550">
    <property type="protein sequence ID" value="CDG15967.1"/>
    <property type="molecule type" value="Genomic_DNA"/>
</dbReference>
<dbReference type="EMBL" id="FO704550">
    <property type="protein sequence ID" value="CDG15934.1"/>
    <property type="molecule type" value="Genomic_DNA"/>
</dbReference>
<dbReference type="HOGENOM" id="CLU_208399_0_0_6"/>
<organism evidence="1 4">
    <name type="scientific">Xenorhabdus doucetiae</name>
    <dbReference type="NCBI Taxonomy" id="351671"/>
    <lineage>
        <taxon>Bacteria</taxon>
        <taxon>Pseudomonadati</taxon>
        <taxon>Pseudomonadota</taxon>
        <taxon>Gammaproteobacteria</taxon>
        <taxon>Enterobacterales</taxon>
        <taxon>Morganellaceae</taxon>
        <taxon>Xenorhabdus</taxon>
    </lineage>
</organism>
<evidence type="ECO:0000313" key="5">
    <source>
        <dbReference type="Proteomes" id="UP000324170"/>
    </source>
</evidence>
<dbReference type="KEGG" id="xdo:XDD1_0256"/>
<dbReference type="Proteomes" id="UP000324170">
    <property type="component" value="Unassembled WGS sequence"/>
</dbReference>
<dbReference type="KEGG" id="xdo:XDD1_0223"/>
<name>A0A068QMN8_9GAMM</name>
<evidence type="ECO:0000313" key="2">
    <source>
        <dbReference type="EMBL" id="CDG15967.1"/>
    </source>
</evidence>
<dbReference type="Proteomes" id="UP000032721">
    <property type="component" value="Chromosome"/>
</dbReference>
<dbReference type="STRING" id="351671.XDD1_0223"/>
<protein>
    <submittedName>
        <fullName evidence="1">Transposase</fullName>
    </submittedName>
</protein>
<evidence type="ECO:0000313" key="1">
    <source>
        <dbReference type="EMBL" id="CDG15934.1"/>
    </source>
</evidence>
<dbReference type="EMBL" id="VNHN01000120">
    <property type="protein sequence ID" value="TYO94487.1"/>
    <property type="molecule type" value="Genomic_DNA"/>
</dbReference>
<keyword evidence="5" id="KW-1185">Reference proteome</keyword>
<accession>A0A068QMN8</accession>
<evidence type="ECO:0000313" key="4">
    <source>
        <dbReference type="Proteomes" id="UP000032721"/>
    </source>
</evidence>
<dbReference type="AlphaFoldDB" id="A0A068QMN8"/>
<gene>
    <name evidence="3" type="ORF">LY16_03637</name>
    <name evidence="1" type="ORF">XDD1_0223</name>
    <name evidence="2" type="ORF">XDD1_0256</name>
</gene>
<sequence length="58" mass="6704">MTISSSLTPEQRIKEPEQQLTEMQKKAEFFEAVVAVLKRDYGVSLVKKPRGKPSRRKK</sequence>
<evidence type="ECO:0000313" key="3">
    <source>
        <dbReference type="EMBL" id="TYO94487.1"/>
    </source>
</evidence>
<proteinExistence type="predicted"/>